<evidence type="ECO:0000256" key="2">
    <source>
        <dbReference type="ARBA" id="ARBA00023125"/>
    </source>
</evidence>
<organism evidence="5 6">
    <name type="scientific">Glutamicibacter mysorens</name>
    <dbReference type="NCBI Taxonomy" id="257984"/>
    <lineage>
        <taxon>Bacteria</taxon>
        <taxon>Bacillati</taxon>
        <taxon>Actinomycetota</taxon>
        <taxon>Actinomycetes</taxon>
        <taxon>Micrococcales</taxon>
        <taxon>Micrococcaceae</taxon>
        <taxon>Glutamicibacter</taxon>
    </lineage>
</organism>
<dbReference type="PANTHER" id="PTHR33164">
    <property type="entry name" value="TRANSCRIPTIONAL REGULATOR, MARR FAMILY"/>
    <property type="match status" value="1"/>
</dbReference>
<evidence type="ECO:0000313" key="5">
    <source>
        <dbReference type="EMBL" id="PJJ45710.1"/>
    </source>
</evidence>
<dbReference type="Pfam" id="PF22381">
    <property type="entry name" value="Staph_reg_Sar_Rot"/>
    <property type="match status" value="1"/>
</dbReference>
<dbReference type="Gene3D" id="1.10.10.10">
    <property type="entry name" value="Winged helix-like DNA-binding domain superfamily/Winged helix DNA-binding domain"/>
    <property type="match status" value="1"/>
</dbReference>
<evidence type="ECO:0000256" key="3">
    <source>
        <dbReference type="ARBA" id="ARBA00023163"/>
    </source>
</evidence>
<dbReference type="InterPro" id="IPR036388">
    <property type="entry name" value="WH-like_DNA-bd_sf"/>
</dbReference>
<sequence>MLSQLNERQEIWRGLLYGQRSMMLRLSAELKRDFGLSAAQFEGMLTLVESPDNSMPATQLAQRLLYSSGSGSHLIARLEEMGHVTRDRDPMDARVVVVALTESGLELINSALEVHTASLAREFDDLIDDGDLSVLLAFARKLAAKEGVISQPFSAG</sequence>
<keyword evidence="1" id="KW-0805">Transcription regulation</keyword>
<keyword evidence="2 5" id="KW-0238">DNA-binding</keyword>
<protein>
    <submittedName>
        <fullName evidence="5">DNA-binding MarR family transcriptional regulator</fullName>
    </submittedName>
</protein>
<dbReference type="InterPro" id="IPR055166">
    <property type="entry name" value="Transc_reg_Sar_Rot_HTH"/>
</dbReference>
<accession>A0ABX4N1M7</accession>
<dbReference type="RefSeq" id="WP_066143613.1">
    <property type="nucleotide sequence ID" value="NZ_PGEY01000001.1"/>
</dbReference>
<evidence type="ECO:0000313" key="6">
    <source>
        <dbReference type="Proteomes" id="UP000229263"/>
    </source>
</evidence>
<dbReference type="InterPro" id="IPR000835">
    <property type="entry name" value="HTH_MarR-typ"/>
</dbReference>
<comment type="caution">
    <text evidence="5">The sequence shown here is derived from an EMBL/GenBank/DDBJ whole genome shotgun (WGS) entry which is preliminary data.</text>
</comment>
<keyword evidence="6" id="KW-1185">Reference proteome</keyword>
<keyword evidence="3" id="KW-0804">Transcription</keyword>
<evidence type="ECO:0000259" key="4">
    <source>
        <dbReference type="PROSITE" id="PS50995"/>
    </source>
</evidence>
<evidence type="ECO:0000256" key="1">
    <source>
        <dbReference type="ARBA" id="ARBA00023015"/>
    </source>
</evidence>
<gene>
    <name evidence="5" type="ORF">ATK23_3004</name>
</gene>
<reference evidence="5 6" key="1">
    <citation type="submission" date="2017-11" db="EMBL/GenBank/DDBJ databases">
        <title>Sequencing the genomes of 1000 actinobacteria strains.</title>
        <authorList>
            <person name="Klenk H.-P."/>
        </authorList>
    </citation>
    <scope>NUCLEOTIDE SEQUENCE [LARGE SCALE GENOMIC DNA]</scope>
    <source>
        <strain evidence="5 6">DSM 12798</strain>
    </source>
</reference>
<dbReference type="InterPro" id="IPR036390">
    <property type="entry name" value="WH_DNA-bd_sf"/>
</dbReference>
<feature type="domain" description="HTH marR-type" evidence="4">
    <location>
        <begin position="1"/>
        <end position="144"/>
    </location>
</feature>
<dbReference type="PANTHER" id="PTHR33164:SF43">
    <property type="entry name" value="HTH-TYPE TRANSCRIPTIONAL REPRESSOR YETL"/>
    <property type="match status" value="1"/>
</dbReference>
<proteinExistence type="predicted"/>
<dbReference type="Proteomes" id="UP000229263">
    <property type="component" value="Unassembled WGS sequence"/>
</dbReference>
<dbReference type="EMBL" id="PGEY01000001">
    <property type="protein sequence ID" value="PJJ45710.1"/>
    <property type="molecule type" value="Genomic_DNA"/>
</dbReference>
<name>A0ABX4N1M7_9MICC</name>
<dbReference type="SMART" id="SM00347">
    <property type="entry name" value="HTH_MARR"/>
    <property type="match status" value="1"/>
</dbReference>
<dbReference type="PROSITE" id="PS50995">
    <property type="entry name" value="HTH_MARR_2"/>
    <property type="match status" value="1"/>
</dbReference>
<dbReference type="GO" id="GO:0003677">
    <property type="term" value="F:DNA binding"/>
    <property type="evidence" value="ECO:0007669"/>
    <property type="project" value="UniProtKB-KW"/>
</dbReference>
<dbReference type="InterPro" id="IPR039422">
    <property type="entry name" value="MarR/SlyA-like"/>
</dbReference>
<dbReference type="SUPFAM" id="SSF46785">
    <property type="entry name" value="Winged helix' DNA-binding domain"/>
    <property type="match status" value="1"/>
</dbReference>